<dbReference type="RefSeq" id="WP_182705710.1">
    <property type="nucleotide sequence ID" value="NZ_JACJII010000001.1"/>
</dbReference>
<evidence type="ECO:0000256" key="2">
    <source>
        <dbReference type="SAM" id="MobiDB-lite"/>
    </source>
</evidence>
<organism evidence="3 4">
    <name type="scientific">Thermomonospora cellulosilytica</name>
    <dbReference type="NCBI Taxonomy" id="1411118"/>
    <lineage>
        <taxon>Bacteria</taxon>
        <taxon>Bacillati</taxon>
        <taxon>Actinomycetota</taxon>
        <taxon>Actinomycetes</taxon>
        <taxon>Streptosporangiales</taxon>
        <taxon>Thermomonosporaceae</taxon>
        <taxon>Thermomonospora</taxon>
    </lineage>
</organism>
<feature type="compositionally biased region" description="Pro residues" evidence="2">
    <location>
        <begin position="58"/>
        <end position="67"/>
    </location>
</feature>
<sequence length="277" mass="30165">MQDDLDALEDRIAQLRRAVRAAMRRRDTARVRELRAELRAAERAWDRLADSLERSGEPEPPPEPARPAGPLLPAREHVHQVLTLLGVPAAPKLIGAVHRAFFSGELPASRLASLRRDEERSYRSAPGARPYYLCPALTSDLLAPARALITVSSWPLERRIVGPLSPRVDFLQAAVRVAGAAVAQEGLHGSATGDVERLLRSFAVSIPGAIAPRRTGRPAPVDPGLLARAAETEIAVHIDADRRTRADAAQRARRQLDERERLFGAPLRAIPGTAARG</sequence>
<accession>A0A7W3R8V6</accession>
<dbReference type="EMBL" id="JACJII010000001">
    <property type="protein sequence ID" value="MBA9004141.1"/>
    <property type="molecule type" value="Genomic_DNA"/>
</dbReference>
<gene>
    <name evidence="3" type="ORF">HNR21_003023</name>
</gene>
<dbReference type="AlphaFoldDB" id="A0A7W3R8V6"/>
<evidence type="ECO:0000313" key="4">
    <source>
        <dbReference type="Proteomes" id="UP000539313"/>
    </source>
</evidence>
<evidence type="ECO:0000313" key="3">
    <source>
        <dbReference type="EMBL" id="MBA9004141.1"/>
    </source>
</evidence>
<protein>
    <submittedName>
        <fullName evidence="3">Uncharacterized protein</fullName>
    </submittedName>
</protein>
<dbReference type="Proteomes" id="UP000539313">
    <property type="component" value="Unassembled WGS sequence"/>
</dbReference>
<comment type="caution">
    <text evidence="3">The sequence shown here is derived from an EMBL/GenBank/DDBJ whole genome shotgun (WGS) entry which is preliminary data.</text>
</comment>
<keyword evidence="4" id="KW-1185">Reference proteome</keyword>
<feature type="coiled-coil region" evidence="1">
    <location>
        <begin position="5"/>
        <end position="51"/>
    </location>
</feature>
<evidence type="ECO:0000256" key="1">
    <source>
        <dbReference type="SAM" id="Coils"/>
    </source>
</evidence>
<name>A0A7W3R8V6_9ACTN</name>
<reference evidence="3 4" key="1">
    <citation type="submission" date="2020-08" db="EMBL/GenBank/DDBJ databases">
        <title>Sequencing the genomes of 1000 actinobacteria strains.</title>
        <authorList>
            <person name="Klenk H.-P."/>
        </authorList>
    </citation>
    <scope>NUCLEOTIDE SEQUENCE [LARGE SCALE GENOMIC DNA]</scope>
    <source>
        <strain evidence="3 4">DSM 45823</strain>
    </source>
</reference>
<keyword evidence="1" id="KW-0175">Coiled coil</keyword>
<feature type="region of interest" description="Disordered" evidence="2">
    <location>
        <begin position="52"/>
        <end position="71"/>
    </location>
</feature>
<proteinExistence type="predicted"/>